<dbReference type="EMBL" id="JAHWGI010000969">
    <property type="protein sequence ID" value="KAK3919029.1"/>
    <property type="molecule type" value="Genomic_DNA"/>
</dbReference>
<evidence type="ECO:0000313" key="1">
    <source>
        <dbReference type="EMBL" id="KAK3919029.1"/>
    </source>
</evidence>
<name>A0AAE1HD26_9NEOP</name>
<dbReference type="Proteomes" id="UP001219518">
    <property type="component" value="Unassembled WGS sequence"/>
</dbReference>
<evidence type="ECO:0000313" key="2">
    <source>
        <dbReference type="Proteomes" id="UP001219518"/>
    </source>
</evidence>
<reference evidence="1" key="2">
    <citation type="journal article" date="2023" name="BMC Genomics">
        <title>Pest status, molecular evolution, and epigenetic factors derived from the genome assembly of Frankliniella fusca, a thysanopteran phytovirus vector.</title>
        <authorList>
            <person name="Catto M.A."/>
            <person name="Labadie P.E."/>
            <person name="Jacobson A.L."/>
            <person name="Kennedy G.G."/>
            <person name="Srinivasan R."/>
            <person name="Hunt B.G."/>
        </authorList>
    </citation>
    <scope>NUCLEOTIDE SEQUENCE</scope>
    <source>
        <strain evidence="1">PL_HMW_Pooled</strain>
    </source>
</reference>
<protein>
    <submittedName>
        <fullName evidence="1">Vacuolar protein sorting-associated protein 13B</fullName>
    </submittedName>
</protein>
<sequence>MSSADLTDTLKSEPVFQFPMNLIWDISILATKNLISCYDLYHDNEKKISECDFVDILEVLLFNYVCPQNAPKEYHFYIPAECLYFSTKFAQSH</sequence>
<keyword evidence="2" id="KW-1185">Reference proteome</keyword>
<gene>
    <name evidence="1" type="ORF">KUF71_008178</name>
</gene>
<dbReference type="AlphaFoldDB" id="A0AAE1HD26"/>
<proteinExistence type="predicted"/>
<comment type="caution">
    <text evidence="1">The sequence shown here is derived from an EMBL/GenBank/DDBJ whole genome shotgun (WGS) entry which is preliminary data.</text>
</comment>
<reference evidence="1" key="1">
    <citation type="submission" date="2021-07" db="EMBL/GenBank/DDBJ databases">
        <authorList>
            <person name="Catto M.A."/>
            <person name="Jacobson A."/>
            <person name="Kennedy G."/>
            <person name="Labadie P."/>
            <person name="Hunt B.G."/>
            <person name="Srinivasan R."/>
        </authorList>
    </citation>
    <scope>NUCLEOTIDE SEQUENCE</scope>
    <source>
        <strain evidence="1">PL_HMW_Pooled</strain>
        <tissue evidence="1">Head</tissue>
    </source>
</reference>
<organism evidence="1 2">
    <name type="scientific">Frankliniella fusca</name>
    <dbReference type="NCBI Taxonomy" id="407009"/>
    <lineage>
        <taxon>Eukaryota</taxon>
        <taxon>Metazoa</taxon>
        <taxon>Ecdysozoa</taxon>
        <taxon>Arthropoda</taxon>
        <taxon>Hexapoda</taxon>
        <taxon>Insecta</taxon>
        <taxon>Pterygota</taxon>
        <taxon>Neoptera</taxon>
        <taxon>Paraneoptera</taxon>
        <taxon>Thysanoptera</taxon>
        <taxon>Terebrantia</taxon>
        <taxon>Thripoidea</taxon>
        <taxon>Thripidae</taxon>
        <taxon>Frankliniella</taxon>
    </lineage>
</organism>
<accession>A0AAE1HD26</accession>